<keyword evidence="1" id="KW-0732">Signal</keyword>
<keyword evidence="3" id="KW-1185">Reference proteome</keyword>
<dbReference type="Proteomes" id="UP000053070">
    <property type="component" value="Unassembled WGS sequence"/>
</dbReference>
<sequence>MLAVSAAFGALFCSGAVAAQDASDICEPDGACRYIENYVFEGRDGESFSVPVDAELPWVVEGNVLLTPGEAVTVRLIETDGALQPQLVRSGDEARNSELAEGEILFDLGPHEAGTITMTVKSAYPALLEYAALAVTLNSGPARTSVCVLMPGVMVIETWQDPIYQLAMWGFRPAEGHSCSVIDLDAEIAAGNASE</sequence>
<proteinExistence type="predicted"/>
<comment type="caution">
    <text evidence="2">The sequence shown here is derived from an EMBL/GenBank/DDBJ whole genome shotgun (WGS) entry which is preliminary data.</text>
</comment>
<reference evidence="2 3" key="1">
    <citation type="submission" date="2015-04" db="EMBL/GenBank/DDBJ databases">
        <title>The draft genome sequence of Erythrobacr gangjinensis K7-2.</title>
        <authorList>
            <person name="Zhuang L."/>
            <person name="Liu Y."/>
            <person name="Shao Z."/>
        </authorList>
    </citation>
    <scope>NUCLEOTIDE SEQUENCE [LARGE SCALE GENOMIC DNA]</scope>
    <source>
        <strain evidence="2 3">K7-2</strain>
    </source>
</reference>
<evidence type="ECO:0000313" key="3">
    <source>
        <dbReference type="Proteomes" id="UP000053070"/>
    </source>
</evidence>
<evidence type="ECO:0000313" key="2">
    <source>
        <dbReference type="EMBL" id="KLE31938.1"/>
    </source>
</evidence>
<organism evidence="2 3">
    <name type="scientific">Aurantiacibacter gangjinensis</name>
    <dbReference type="NCBI Taxonomy" id="502682"/>
    <lineage>
        <taxon>Bacteria</taxon>
        <taxon>Pseudomonadati</taxon>
        <taxon>Pseudomonadota</taxon>
        <taxon>Alphaproteobacteria</taxon>
        <taxon>Sphingomonadales</taxon>
        <taxon>Erythrobacteraceae</taxon>
        <taxon>Aurantiacibacter</taxon>
    </lineage>
</organism>
<feature type="signal peptide" evidence="1">
    <location>
        <begin position="1"/>
        <end position="19"/>
    </location>
</feature>
<dbReference type="EMBL" id="LBHC01000002">
    <property type="protein sequence ID" value="KLE31938.1"/>
    <property type="molecule type" value="Genomic_DNA"/>
</dbReference>
<feature type="chain" id="PRO_5002579343" evidence="1">
    <location>
        <begin position="20"/>
        <end position="195"/>
    </location>
</feature>
<evidence type="ECO:0000256" key="1">
    <source>
        <dbReference type="SAM" id="SignalP"/>
    </source>
</evidence>
<dbReference type="STRING" id="502682.BMF35_a1172"/>
<name>A0A0G9MRJ3_9SPHN</name>
<accession>A0A0G9MRJ3</accession>
<dbReference type="PATRIC" id="fig|502682.8.peg.2211"/>
<dbReference type="AlphaFoldDB" id="A0A0G9MRJ3"/>
<gene>
    <name evidence="2" type="ORF">AAW01_10875</name>
</gene>
<protein>
    <submittedName>
        <fullName evidence="2">Uncharacterized protein</fullName>
    </submittedName>
</protein>